<dbReference type="PANTHER" id="PTHR10010:SF21">
    <property type="entry name" value="SODIUM-DEPENDENT PHOSPHATE TRANSPORT PROTEIN 2A"/>
    <property type="match status" value="1"/>
</dbReference>
<evidence type="ECO:0000256" key="3">
    <source>
        <dbReference type="ARBA" id="ARBA00020021"/>
    </source>
</evidence>
<dbReference type="GO" id="GO:0016324">
    <property type="term" value="C:apical plasma membrane"/>
    <property type="evidence" value="ECO:0007669"/>
    <property type="project" value="UniProtKB-SubCell"/>
</dbReference>
<keyword evidence="7 22" id="KW-0812">Transmembrane</keyword>
<feature type="region of interest" description="Disordered" evidence="21">
    <location>
        <begin position="90"/>
        <end position="112"/>
    </location>
</feature>
<comment type="function">
    <text evidence="19">Involved in actively transporting phosphate into cells via Na(+) cotransport in the renal brush border membrane. The cotransport has a Na(+):Pi stoichiometry of 3:1 and is electrogenic.</text>
</comment>
<sequence>MGSLLLRRRRIVPLVPLGDDSQLQEMEEETSFTIQSTIPITFVTYGRSTGLVHQEMRLPCARLFSQPKLPLVEDRESGLRSTLDLSSTLEGCNQHTDHHSNKPSPPQADTLPAEKGQLSSHIVRLTVSLLLVCFAQLRSGQLLIGLSKNPLLLILLFLFVCSLDTLSSAFQLAGDNAVLSSPVAGLVVGILVTVLVLSSSTSTSIIVSLVASGLLEVRSAVPVIMGSNIGTSVTNTITAMRAEF</sequence>
<dbReference type="GO" id="GO:0030643">
    <property type="term" value="P:intracellular phosphate ion homeostasis"/>
    <property type="evidence" value="ECO:0007669"/>
    <property type="project" value="TreeGrafter"/>
</dbReference>
<evidence type="ECO:0000313" key="24">
    <source>
        <dbReference type="Proteomes" id="UP001153269"/>
    </source>
</evidence>
<keyword evidence="24" id="KW-1185">Reference proteome</keyword>
<evidence type="ECO:0000256" key="22">
    <source>
        <dbReference type="SAM" id="Phobius"/>
    </source>
</evidence>
<gene>
    <name evidence="23" type="ORF">PLEPLA_LOCUS9027</name>
</gene>
<accession>A0A9N7TXY9</accession>
<evidence type="ECO:0000256" key="8">
    <source>
        <dbReference type="ARBA" id="ARBA00022847"/>
    </source>
</evidence>
<evidence type="ECO:0000256" key="5">
    <source>
        <dbReference type="ARBA" id="ARBA00022475"/>
    </source>
</evidence>
<evidence type="ECO:0000256" key="11">
    <source>
        <dbReference type="ARBA" id="ARBA00023136"/>
    </source>
</evidence>
<evidence type="ECO:0000256" key="21">
    <source>
        <dbReference type="SAM" id="MobiDB-lite"/>
    </source>
</evidence>
<evidence type="ECO:0000256" key="7">
    <source>
        <dbReference type="ARBA" id="ARBA00022692"/>
    </source>
</evidence>
<keyword evidence="11 22" id="KW-0472">Membrane</keyword>
<feature type="transmembrane region" description="Helical" evidence="22">
    <location>
        <begin position="186"/>
        <end position="215"/>
    </location>
</feature>
<keyword evidence="9 22" id="KW-1133">Transmembrane helix</keyword>
<feature type="transmembrane region" description="Helical" evidence="22">
    <location>
        <begin position="151"/>
        <end position="174"/>
    </location>
</feature>
<reference evidence="23" key="1">
    <citation type="submission" date="2020-03" db="EMBL/GenBank/DDBJ databases">
        <authorList>
            <person name="Weist P."/>
        </authorList>
    </citation>
    <scope>NUCLEOTIDE SEQUENCE</scope>
</reference>
<evidence type="ECO:0000256" key="1">
    <source>
        <dbReference type="ARBA" id="ARBA00004424"/>
    </source>
</evidence>
<dbReference type="GO" id="GO:0031982">
    <property type="term" value="C:vesicle"/>
    <property type="evidence" value="ECO:0007669"/>
    <property type="project" value="TreeGrafter"/>
</dbReference>
<dbReference type="GO" id="GO:0005436">
    <property type="term" value="F:sodium:phosphate symporter activity"/>
    <property type="evidence" value="ECO:0007669"/>
    <property type="project" value="InterPro"/>
</dbReference>
<evidence type="ECO:0000256" key="12">
    <source>
        <dbReference type="ARBA" id="ARBA00023157"/>
    </source>
</evidence>
<keyword evidence="4" id="KW-0813">Transport</keyword>
<comment type="subunit">
    <text evidence="20">Interacts via its C-terminal region with NHERF4. Interacts with NHERF1. Interacts with TMEM174; regulates SLC34A1 internalization by PTH and FGF23.</text>
</comment>
<keyword evidence="14" id="KW-0915">Sodium</keyword>
<evidence type="ECO:0000256" key="16">
    <source>
        <dbReference type="ARBA" id="ARBA00029764"/>
    </source>
</evidence>
<dbReference type="InterPro" id="IPR003841">
    <property type="entry name" value="Na/Pi_transpt"/>
</dbReference>
<evidence type="ECO:0000256" key="20">
    <source>
        <dbReference type="ARBA" id="ARBA00046944"/>
    </source>
</evidence>
<comment type="catalytic activity">
    <reaction evidence="18">
        <text>3 Na(+)(out) + phosphate(out) = 3 Na(+)(in) + phosphate(in)</text>
        <dbReference type="Rhea" id="RHEA:71255"/>
        <dbReference type="ChEBI" id="CHEBI:29101"/>
        <dbReference type="ChEBI" id="CHEBI:43474"/>
    </reaction>
    <physiologicalReaction direction="left-to-right" evidence="18">
        <dbReference type="Rhea" id="RHEA:71256"/>
    </physiologicalReaction>
</comment>
<proteinExistence type="inferred from homology"/>
<dbReference type="Proteomes" id="UP001153269">
    <property type="component" value="Unassembled WGS sequence"/>
</dbReference>
<evidence type="ECO:0000256" key="18">
    <source>
        <dbReference type="ARBA" id="ARBA00034042"/>
    </source>
</evidence>
<keyword evidence="6" id="KW-0597">Phosphoprotein</keyword>
<keyword evidence="8" id="KW-0769">Symport</keyword>
<name>A0A9N7TXY9_PLEPL</name>
<dbReference type="Pfam" id="PF02690">
    <property type="entry name" value="Na_Pi_cotrans"/>
    <property type="match status" value="1"/>
</dbReference>
<dbReference type="GO" id="GO:0005903">
    <property type="term" value="C:brush border"/>
    <property type="evidence" value="ECO:0007669"/>
    <property type="project" value="TreeGrafter"/>
</dbReference>
<dbReference type="EMBL" id="CADEAL010000505">
    <property type="protein sequence ID" value="CAB1421145.1"/>
    <property type="molecule type" value="Genomic_DNA"/>
</dbReference>
<evidence type="ECO:0000256" key="17">
    <source>
        <dbReference type="ARBA" id="ARBA00031850"/>
    </source>
</evidence>
<evidence type="ECO:0000256" key="10">
    <source>
        <dbReference type="ARBA" id="ARBA00023065"/>
    </source>
</evidence>
<comment type="subcellular location">
    <subcellularLocation>
        <location evidence="1">Apical cell membrane</location>
        <topology evidence="1">Multi-pass membrane protein</topology>
    </subcellularLocation>
</comment>
<keyword evidence="14" id="KW-0739">Sodium transport</keyword>
<evidence type="ECO:0000256" key="9">
    <source>
        <dbReference type="ARBA" id="ARBA00022989"/>
    </source>
</evidence>
<evidence type="ECO:0000256" key="19">
    <source>
        <dbReference type="ARBA" id="ARBA00045420"/>
    </source>
</evidence>
<keyword evidence="5" id="KW-1003">Cell membrane</keyword>
<evidence type="ECO:0000256" key="2">
    <source>
        <dbReference type="ARBA" id="ARBA00005808"/>
    </source>
</evidence>
<keyword evidence="13" id="KW-0325">Glycoprotein</keyword>
<dbReference type="AlphaFoldDB" id="A0A9N7TXY9"/>
<evidence type="ECO:0000256" key="4">
    <source>
        <dbReference type="ARBA" id="ARBA00022448"/>
    </source>
</evidence>
<comment type="caution">
    <text evidence="23">The sequence shown here is derived from an EMBL/GenBank/DDBJ whole genome shotgun (WGS) entry which is preliminary data.</text>
</comment>
<evidence type="ECO:0000256" key="13">
    <source>
        <dbReference type="ARBA" id="ARBA00023180"/>
    </source>
</evidence>
<comment type="similarity">
    <text evidence="2">Belongs to the SLC34A transporter family.</text>
</comment>
<evidence type="ECO:0000256" key="14">
    <source>
        <dbReference type="ARBA" id="ARBA00023201"/>
    </source>
</evidence>
<keyword evidence="10" id="KW-0406">Ion transport</keyword>
<dbReference type="PANTHER" id="PTHR10010">
    <property type="entry name" value="SOLUTE CARRIER FAMILY 34 SODIUM PHOSPHATE , MEMBER 2-RELATED"/>
    <property type="match status" value="1"/>
</dbReference>
<evidence type="ECO:0000256" key="6">
    <source>
        <dbReference type="ARBA" id="ARBA00022553"/>
    </source>
</evidence>
<organism evidence="23 24">
    <name type="scientific">Pleuronectes platessa</name>
    <name type="common">European plaice</name>
    <dbReference type="NCBI Taxonomy" id="8262"/>
    <lineage>
        <taxon>Eukaryota</taxon>
        <taxon>Metazoa</taxon>
        <taxon>Chordata</taxon>
        <taxon>Craniata</taxon>
        <taxon>Vertebrata</taxon>
        <taxon>Euteleostomi</taxon>
        <taxon>Actinopterygii</taxon>
        <taxon>Neopterygii</taxon>
        <taxon>Teleostei</taxon>
        <taxon>Neoteleostei</taxon>
        <taxon>Acanthomorphata</taxon>
        <taxon>Carangaria</taxon>
        <taxon>Pleuronectiformes</taxon>
        <taxon>Pleuronectoidei</taxon>
        <taxon>Pleuronectidae</taxon>
        <taxon>Pleuronectes</taxon>
    </lineage>
</organism>
<dbReference type="GO" id="GO:0044341">
    <property type="term" value="P:sodium-dependent phosphate transport"/>
    <property type="evidence" value="ECO:0007669"/>
    <property type="project" value="InterPro"/>
</dbReference>
<protein>
    <recommendedName>
        <fullName evidence="3">Sodium-dependent phosphate transport protein 2A</fullName>
    </recommendedName>
    <alternativeName>
        <fullName evidence="17">Na(+)-dependent phosphate cotransporter 2A</fullName>
    </alternativeName>
    <alternativeName>
        <fullName evidence="15">Sodium/phosphate cotransporter 2A</fullName>
    </alternativeName>
    <alternativeName>
        <fullName evidence="16">Solute carrier family 34 member 1</fullName>
    </alternativeName>
</protein>
<keyword evidence="12" id="KW-1015">Disulfide bond</keyword>
<evidence type="ECO:0000256" key="15">
    <source>
        <dbReference type="ARBA" id="ARBA00029614"/>
    </source>
</evidence>
<evidence type="ECO:0000313" key="23">
    <source>
        <dbReference type="EMBL" id="CAB1421145.1"/>
    </source>
</evidence>